<evidence type="ECO:0000256" key="2">
    <source>
        <dbReference type="ARBA" id="ARBA00023125"/>
    </source>
</evidence>
<gene>
    <name evidence="5" type="ORF">FDT80_18380</name>
</gene>
<dbReference type="InterPro" id="IPR036390">
    <property type="entry name" value="WH_DNA-bd_sf"/>
</dbReference>
<dbReference type="OrthoDB" id="7559832at2"/>
<evidence type="ECO:0000256" key="1">
    <source>
        <dbReference type="ARBA" id="ARBA00023015"/>
    </source>
</evidence>
<dbReference type="GO" id="GO:0003677">
    <property type="term" value="F:DNA binding"/>
    <property type="evidence" value="ECO:0007669"/>
    <property type="project" value="UniProtKB-KW"/>
</dbReference>
<dbReference type="EMBL" id="VANS01000010">
    <property type="protein sequence ID" value="TMM49310.1"/>
    <property type="molecule type" value="Genomic_DNA"/>
</dbReference>
<dbReference type="PROSITE" id="PS50995">
    <property type="entry name" value="HTH_MARR_2"/>
    <property type="match status" value="1"/>
</dbReference>
<dbReference type="PANTHER" id="PTHR42756">
    <property type="entry name" value="TRANSCRIPTIONAL REGULATOR, MARR"/>
    <property type="match status" value="1"/>
</dbReference>
<reference evidence="5 6" key="1">
    <citation type="submission" date="2019-05" db="EMBL/GenBank/DDBJ databases">
        <title>Sulfitobacter sabulilitoris sp. nov., isolated from a marine sand.</title>
        <authorList>
            <person name="Yoon J.-H."/>
        </authorList>
    </citation>
    <scope>NUCLEOTIDE SEQUENCE [LARGE SCALE GENOMIC DNA]</scope>
    <source>
        <strain evidence="5 6">HSMS-29</strain>
    </source>
</reference>
<accession>A0A5S3P7N4</accession>
<dbReference type="AlphaFoldDB" id="A0A5S3P7N4"/>
<feature type="domain" description="HTH marR-type" evidence="4">
    <location>
        <begin position="39"/>
        <end position="175"/>
    </location>
</feature>
<dbReference type="PRINTS" id="PR00598">
    <property type="entry name" value="HTHMARR"/>
</dbReference>
<proteinExistence type="predicted"/>
<dbReference type="SUPFAM" id="SSF46785">
    <property type="entry name" value="Winged helix' DNA-binding domain"/>
    <property type="match status" value="1"/>
</dbReference>
<evidence type="ECO:0000313" key="5">
    <source>
        <dbReference type="EMBL" id="TMM49310.1"/>
    </source>
</evidence>
<evidence type="ECO:0000259" key="4">
    <source>
        <dbReference type="PROSITE" id="PS50995"/>
    </source>
</evidence>
<dbReference type="Pfam" id="PF01047">
    <property type="entry name" value="MarR"/>
    <property type="match status" value="1"/>
</dbReference>
<dbReference type="GO" id="GO:0003700">
    <property type="term" value="F:DNA-binding transcription factor activity"/>
    <property type="evidence" value="ECO:0007669"/>
    <property type="project" value="InterPro"/>
</dbReference>
<keyword evidence="3" id="KW-0804">Transcription</keyword>
<dbReference type="Gene3D" id="1.10.10.10">
    <property type="entry name" value="Winged helix-like DNA-binding domain superfamily/Winged helix DNA-binding domain"/>
    <property type="match status" value="1"/>
</dbReference>
<keyword evidence="2" id="KW-0238">DNA-binding</keyword>
<organism evidence="5 6">
    <name type="scientific">Sulfitobacter sabulilitoris</name>
    <dbReference type="NCBI Taxonomy" id="2562655"/>
    <lineage>
        <taxon>Bacteria</taxon>
        <taxon>Pseudomonadati</taxon>
        <taxon>Pseudomonadota</taxon>
        <taxon>Alphaproteobacteria</taxon>
        <taxon>Rhodobacterales</taxon>
        <taxon>Roseobacteraceae</taxon>
        <taxon>Sulfitobacter</taxon>
    </lineage>
</organism>
<comment type="caution">
    <text evidence="5">The sequence shown here is derived from an EMBL/GenBank/DDBJ whole genome shotgun (WGS) entry which is preliminary data.</text>
</comment>
<keyword evidence="6" id="KW-1185">Reference proteome</keyword>
<dbReference type="PANTHER" id="PTHR42756:SF1">
    <property type="entry name" value="TRANSCRIPTIONAL REPRESSOR OF EMRAB OPERON"/>
    <property type="match status" value="1"/>
</dbReference>
<protein>
    <submittedName>
        <fullName evidence="5">MarR family transcriptional regulator</fullName>
    </submittedName>
</protein>
<name>A0A5S3P7N4_9RHOB</name>
<evidence type="ECO:0000256" key="3">
    <source>
        <dbReference type="ARBA" id="ARBA00023163"/>
    </source>
</evidence>
<dbReference type="InterPro" id="IPR000835">
    <property type="entry name" value="HTH_MarR-typ"/>
</dbReference>
<dbReference type="InterPro" id="IPR036388">
    <property type="entry name" value="WH-like_DNA-bd_sf"/>
</dbReference>
<sequence>MQDQVFFRPVRCKVNTVKNAAPTKTIDAPIPSLAEVGLEGFAPYLMNRIMGRYNASVRDDLAAVDLTTPKMRILAVLSVEDGLMVNELSVFAVAEQSTMSRTLDQMEEAGWIQRRADEKDSRARRIYLTAAGRHRFEQIWPALSAAEARMFKGISPRDRAHFMATLITMLHNIRVNPI</sequence>
<dbReference type="SMART" id="SM00347">
    <property type="entry name" value="HTH_MARR"/>
    <property type="match status" value="1"/>
</dbReference>
<evidence type="ECO:0000313" key="6">
    <source>
        <dbReference type="Proteomes" id="UP000309550"/>
    </source>
</evidence>
<dbReference type="Proteomes" id="UP000309550">
    <property type="component" value="Unassembled WGS sequence"/>
</dbReference>
<keyword evidence="1" id="KW-0805">Transcription regulation</keyword>